<evidence type="ECO:0000256" key="1">
    <source>
        <dbReference type="SAM" id="SignalP"/>
    </source>
</evidence>
<feature type="chain" id="PRO_5024288417" description="Glycoside-hydrolase family GH114 TIM-barrel domain-containing protein" evidence="1">
    <location>
        <begin position="32"/>
        <end position="288"/>
    </location>
</feature>
<protein>
    <recommendedName>
        <fullName evidence="2">Glycoside-hydrolase family GH114 TIM-barrel domain-containing protein</fullName>
    </recommendedName>
</protein>
<keyword evidence="1" id="KW-0732">Signal</keyword>
<feature type="signal peptide" evidence="1">
    <location>
        <begin position="1"/>
        <end position="31"/>
    </location>
</feature>
<dbReference type="EMBL" id="CP044548">
    <property type="protein sequence ID" value="QFQ31531.1"/>
    <property type="molecule type" value="Genomic_DNA"/>
</dbReference>
<evidence type="ECO:0000259" key="2">
    <source>
        <dbReference type="Pfam" id="PF03537"/>
    </source>
</evidence>
<reference evidence="3 4" key="1">
    <citation type="submission" date="2019-09" db="EMBL/GenBank/DDBJ databases">
        <title>Complete Genome Sequence of Janibacter melonis M714 with both human health impact and industrial applications.</title>
        <authorList>
            <person name="Jin M."/>
            <person name="Zhao Q.R."/>
        </authorList>
    </citation>
    <scope>NUCLEOTIDE SEQUENCE [LARGE SCALE GENOMIC DNA]</scope>
    <source>
        <strain evidence="3 4">M714</strain>
    </source>
</reference>
<dbReference type="InterPro" id="IPR004352">
    <property type="entry name" value="GH114_TIM-barrel"/>
</dbReference>
<organism evidence="3 4">
    <name type="scientific">Janibacter melonis</name>
    <dbReference type="NCBI Taxonomy" id="262209"/>
    <lineage>
        <taxon>Bacteria</taxon>
        <taxon>Bacillati</taxon>
        <taxon>Actinomycetota</taxon>
        <taxon>Actinomycetes</taxon>
        <taxon>Micrococcales</taxon>
        <taxon>Intrasporangiaceae</taxon>
        <taxon>Janibacter</taxon>
    </lineage>
</organism>
<dbReference type="InterPro" id="IPR017853">
    <property type="entry name" value="GH"/>
</dbReference>
<dbReference type="RefSeq" id="WP_123092733.1">
    <property type="nucleotide sequence ID" value="NZ_CP044548.2"/>
</dbReference>
<name>A0A5P8FQN4_9MICO</name>
<proteinExistence type="predicted"/>
<dbReference type="PANTHER" id="PTHR35273:SF2">
    <property type="entry name" value="ALPHA-GALACTOSIDASE"/>
    <property type="match status" value="1"/>
</dbReference>
<dbReference type="Gene3D" id="3.20.20.70">
    <property type="entry name" value="Aldolase class I"/>
    <property type="match status" value="1"/>
</dbReference>
<dbReference type="Proteomes" id="UP000271708">
    <property type="component" value="Chromosome"/>
</dbReference>
<dbReference type="Pfam" id="PF03537">
    <property type="entry name" value="Glyco_hydro_114"/>
    <property type="match status" value="1"/>
</dbReference>
<gene>
    <name evidence="3" type="ORF">EEW87_016100</name>
</gene>
<dbReference type="KEGG" id="jme:EEW87_016100"/>
<dbReference type="AlphaFoldDB" id="A0A5P8FQN4"/>
<evidence type="ECO:0000313" key="4">
    <source>
        <dbReference type="Proteomes" id="UP000271708"/>
    </source>
</evidence>
<dbReference type="OrthoDB" id="319933at2"/>
<dbReference type="SUPFAM" id="SSF51445">
    <property type="entry name" value="(Trans)glycosidases"/>
    <property type="match status" value="1"/>
</dbReference>
<dbReference type="GeneID" id="59162715"/>
<dbReference type="InterPro" id="IPR013785">
    <property type="entry name" value="Aldolase_TIM"/>
</dbReference>
<feature type="domain" description="Glycoside-hydrolase family GH114 TIM-barrel" evidence="2">
    <location>
        <begin position="58"/>
        <end position="275"/>
    </location>
</feature>
<sequence>MSSRSDRRRRRRHHLALALTAAIALAGCADAVRSTPSPSGRSSDSMSAVALPPAGGRLDYQLGGAYPPAGPVQTVVRDRAARPDPGRYSVCYVNAFQTQPGDRELWPDDTLLRRDGRVVTDPDWPDEVLLDTSSEARRERIAAVLVPWVERCADDGYDAVELDNLDSYTRSGGALERQDNVALARRLVDAAHAKGLAAGQKNAAEDSEVLREGAGFDFAVVEECAAYRECPTYEQVYGDRVLDIEYTDNLPRTFAAMCADEASPRSMVLRDRDLEPAGSPGHVARVCP</sequence>
<evidence type="ECO:0000313" key="3">
    <source>
        <dbReference type="EMBL" id="QFQ31531.1"/>
    </source>
</evidence>
<accession>A0A5P8FQN4</accession>
<dbReference type="PANTHER" id="PTHR35273">
    <property type="entry name" value="ALPHA-1,4 POLYGALACTOSAMINIDASE, PUTATIVE (AFU_ORTHOLOGUE AFUA_3G07890)-RELATED"/>
    <property type="match status" value="1"/>
</dbReference>
<dbReference type="PROSITE" id="PS51257">
    <property type="entry name" value="PROKAR_LIPOPROTEIN"/>
    <property type="match status" value="1"/>
</dbReference>